<keyword evidence="4 8" id="KW-0808">Transferase</keyword>
<dbReference type="Pfam" id="PF01697">
    <property type="entry name" value="Glyco_transf_92"/>
    <property type="match status" value="1"/>
</dbReference>
<comment type="subcellular location">
    <subcellularLocation>
        <location evidence="1">Membrane</location>
        <topology evidence="1">Single-pass membrane protein</topology>
    </subcellularLocation>
</comment>
<evidence type="ECO:0000256" key="3">
    <source>
        <dbReference type="ARBA" id="ARBA00022676"/>
    </source>
</evidence>
<sequence>MHAILPYIVLLCIRHQTDYSKKNRQRNVSLNCKNPATATDRPSPKPARNLQWVSNSSCPLHTSGQTITPLKNTKHLLVSAYMDQRVEDFDVRIISIFKRDSSRPLHCLFCCTGHLASTITPAKIKEHAHFFFPFAAVDILCQLPQNCKATHVSLLTDPASAKTAEQIWLPIRNQRTNGKEEKKINFTVCISTLFEFNNALQYAQALEMYRLLGVDRVVIYNTSCGPELDRLLQSYSQEGFVELVPWPINKYLKPSRGCLFSQSGGDVHYFGRIATLNECIYRSMERSRYVLLNDIDEIIMPYQHNSLAPLMDMLQQQHPNVGVFIVESHIYHNKPFEEDKGGLMPQWRGVPGFNVLEHIYKLEPNSATVLRKLIVQPRMVEQTSVYLVPQSFGEEFLIPPELCRVIHSTMSNAKIEPLEKIRLDTRLWDFSDELIPNVNNALRRAGLLSIEGQN</sequence>
<dbReference type="GO" id="GO:0016757">
    <property type="term" value="F:glycosyltransferase activity"/>
    <property type="evidence" value="ECO:0007669"/>
    <property type="project" value="UniProtKB-UniRule"/>
</dbReference>
<dbReference type="OMA" id="HYSMEKK"/>
<dbReference type="InterPro" id="IPR008166">
    <property type="entry name" value="Glyco_transf_92"/>
</dbReference>
<keyword evidence="5" id="KW-0812">Transmembrane</keyword>
<evidence type="ECO:0000256" key="5">
    <source>
        <dbReference type="ARBA" id="ARBA00022692"/>
    </source>
</evidence>
<keyword evidence="3 8" id="KW-0328">Glycosyltransferase</keyword>
<evidence type="ECO:0000256" key="2">
    <source>
        <dbReference type="ARBA" id="ARBA00007647"/>
    </source>
</evidence>
<reference evidence="9" key="2">
    <citation type="submission" date="2025-09" db="UniProtKB">
        <authorList>
            <consortium name="Ensembl"/>
        </authorList>
    </citation>
    <scope>IDENTIFICATION</scope>
</reference>
<dbReference type="Proteomes" id="UP000261620">
    <property type="component" value="Unplaced"/>
</dbReference>
<evidence type="ECO:0000256" key="6">
    <source>
        <dbReference type="ARBA" id="ARBA00022989"/>
    </source>
</evidence>
<reference evidence="9" key="1">
    <citation type="submission" date="2025-08" db="UniProtKB">
        <authorList>
            <consortium name="Ensembl"/>
        </authorList>
    </citation>
    <scope>IDENTIFICATION</scope>
</reference>
<evidence type="ECO:0000313" key="9">
    <source>
        <dbReference type="Ensembl" id="ENSMMOP00000011402.1"/>
    </source>
</evidence>
<organism evidence="9 10">
    <name type="scientific">Mola mola</name>
    <name type="common">Ocean sunfish</name>
    <name type="synonym">Tetraodon mola</name>
    <dbReference type="NCBI Taxonomy" id="94237"/>
    <lineage>
        <taxon>Eukaryota</taxon>
        <taxon>Metazoa</taxon>
        <taxon>Chordata</taxon>
        <taxon>Craniata</taxon>
        <taxon>Vertebrata</taxon>
        <taxon>Euteleostomi</taxon>
        <taxon>Actinopterygii</taxon>
        <taxon>Neopterygii</taxon>
        <taxon>Teleostei</taxon>
        <taxon>Neoteleostei</taxon>
        <taxon>Acanthomorphata</taxon>
        <taxon>Eupercaria</taxon>
        <taxon>Tetraodontiformes</taxon>
        <taxon>Molidae</taxon>
        <taxon>Mola</taxon>
    </lineage>
</organism>
<dbReference type="EC" id="2.4.1.-" evidence="8"/>
<evidence type="ECO:0000313" key="10">
    <source>
        <dbReference type="Proteomes" id="UP000261620"/>
    </source>
</evidence>
<evidence type="ECO:0000256" key="7">
    <source>
        <dbReference type="ARBA" id="ARBA00023136"/>
    </source>
</evidence>
<proteinExistence type="inferred from homology"/>
<evidence type="ECO:0000256" key="8">
    <source>
        <dbReference type="RuleBase" id="RU366017"/>
    </source>
</evidence>
<evidence type="ECO:0000256" key="1">
    <source>
        <dbReference type="ARBA" id="ARBA00004167"/>
    </source>
</evidence>
<keyword evidence="7" id="KW-0472">Membrane</keyword>
<dbReference type="AlphaFoldDB" id="A0A3Q3WGW9"/>
<keyword evidence="10" id="KW-1185">Reference proteome</keyword>
<protein>
    <recommendedName>
        <fullName evidence="8">Glycosyltransferase family 92 protein</fullName>
        <ecNumber evidence="8">2.4.1.-</ecNumber>
    </recommendedName>
</protein>
<accession>A0A3Q3WGW9</accession>
<dbReference type="GO" id="GO:0016020">
    <property type="term" value="C:membrane"/>
    <property type="evidence" value="ECO:0007669"/>
    <property type="project" value="UniProtKB-SubCell"/>
</dbReference>
<dbReference type="PANTHER" id="PTHR21461">
    <property type="entry name" value="GLYCOSYLTRANSFERASE FAMILY 92 PROTEIN"/>
    <property type="match status" value="1"/>
</dbReference>
<keyword evidence="6" id="KW-1133">Transmembrane helix</keyword>
<comment type="similarity">
    <text evidence="2 8">Belongs to the glycosyltransferase 92 family.</text>
</comment>
<evidence type="ECO:0000256" key="4">
    <source>
        <dbReference type="ARBA" id="ARBA00022679"/>
    </source>
</evidence>
<dbReference type="GO" id="GO:0005737">
    <property type="term" value="C:cytoplasm"/>
    <property type="evidence" value="ECO:0007669"/>
    <property type="project" value="TreeGrafter"/>
</dbReference>
<dbReference type="Ensembl" id="ENSMMOT00000011598.1">
    <property type="protein sequence ID" value="ENSMMOP00000011402.1"/>
    <property type="gene ID" value="ENSMMOG00000008770.1"/>
</dbReference>
<dbReference type="PANTHER" id="PTHR21461:SF45">
    <property type="entry name" value="GLYCOSYLTRANSFERASE FAMILY 92 PROTEIN"/>
    <property type="match status" value="1"/>
</dbReference>
<name>A0A3Q3WGW9_MOLML</name>